<gene>
    <name evidence="1" type="ORF">MBOT_35790</name>
</gene>
<proteinExistence type="predicted"/>
<dbReference type="Proteomes" id="UP000465361">
    <property type="component" value="Unassembled WGS sequence"/>
</dbReference>
<organism evidence="1 2">
    <name type="scientific">Mycobacterium botniense</name>
    <dbReference type="NCBI Taxonomy" id="84962"/>
    <lineage>
        <taxon>Bacteria</taxon>
        <taxon>Bacillati</taxon>
        <taxon>Actinomycetota</taxon>
        <taxon>Actinomycetes</taxon>
        <taxon>Mycobacteriales</taxon>
        <taxon>Mycobacteriaceae</taxon>
        <taxon>Mycobacterium</taxon>
    </lineage>
</organism>
<reference evidence="1 2" key="1">
    <citation type="journal article" date="2019" name="Emerg. Microbes Infect.">
        <title>Comprehensive subspecies identification of 175 nontuberculous mycobacteria species based on 7547 genomic profiles.</title>
        <authorList>
            <person name="Matsumoto Y."/>
            <person name="Kinjo T."/>
            <person name="Motooka D."/>
            <person name="Nabeya D."/>
            <person name="Jung N."/>
            <person name="Uechi K."/>
            <person name="Horii T."/>
            <person name="Iida T."/>
            <person name="Fujita J."/>
            <person name="Nakamura S."/>
        </authorList>
    </citation>
    <scope>NUCLEOTIDE SEQUENCE [LARGE SCALE GENOMIC DNA]</scope>
    <source>
        <strain evidence="1 2">JCM 17322</strain>
    </source>
</reference>
<dbReference type="EMBL" id="BLKW01000004">
    <property type="protein sequence ID" value="GFG76214.1"/>
    <property type="molecule type" value="Genomic_DNA"/>
</dbReference>
<sequence>MRNLTAAVVSALATASGTIVSPVSSAQCEPGQWWESFSKQDLPAAGR</sequence>
<dbReference type="AlphaFoldDB" id="A0A7I9Y2F9"/>
<evidence type="ECO:0000313" key="1">
    <source>
        <dbReference type="EMBL" id="GFG76214.1"/>
    </source>
</evidence>
<accession>A0A7I9Y2F9</accession>
<name>A0A7I9Y2F9_9MYCO</name>
<protein>
    <submittedName>
        <fullName evidence="1">Uncharacterized protein</fullName>
    </submittedName>
</protein>
<evidence type="ECO:0000313" key="2">
    <source>
        <dbReference type="Proteomes" id="UP000465361"/>
    </source>
</evidence>
<comment type="caution">
    <text evidence="1">The sequence shown here is derived from an EMBL/GenBank/DDBJ whole genome shotgun (WGS) entry which is preliminary data.</text>
</comment>
<keyword evidence="2" id="KW-1185">Reference proteome</keyword>